<keyword evidence="10" id="KW-1185">Reference proteome</keyword>
<dbReference type="InterPro" id="IPR038619">
    <property type="entry name" value="MraZ_sf"/>
</dbReference>
<dbReference type="Proteomes" id="UP000239480">
    <property type="component" value="Unassembled WGS sequence"/>
</dbReference>
<name>A0A2T0RXW3_9RHOB</name>
<dbReference type="InterPro" id="IPR007159">
    <property type="entry name" value="SpoVT-AbrB_dom"/>
</dbReference>
<keyword evidence="2 7" id="KW-0963">Cytoplasm</keyword>
<evidence type="ECO:0000256" key="1">
    <source>
        <dbReference type="ARBA" id="ARBA00013860"/>
    </source>
</evidence>
<feature type="domain" description="SpoVT-AbrB" evidence="8">
    <location>
        <begin position="93"/>
        <end position="136"/>
    </location>
</feature>
<dbReference type="NCBIfam" id="NF001476">
    <property type="entry name" value="PRK00326.2-2"/>
    <property type="match status" value="1"/>
</dbReference>
<dbReference type="InterPro" id="IPR035642">
    <property type="entry name" value="MraZ_N"/>
</dbReference>
<evidence type="ECO:0000256" key="6">
    <source>
        <dbReference type="ARBA" id="ARBA00023163"/>
    </source>
</evidence>
<dbReference type="InterPro" id="IPR037914">
    <property type="entry name" value="SpoVT-AbrB_sf"/>
</dbReference>
<dbReference type="Pfam" id="PF02381">
    <property type="entry name" value="MraZ"/>
    <property type="match status" value="2"/>
</dbReference>
<dbReference type="Gene3D" id="3.40.1550.20">
    <property type="entry name" value="Transcriptional regulator MraZ domain"/>
    <property type="match status" value="1"/>
</dbReference>
<dbReference type="CDD" id="cd16320">
    <property type="entry name" value="MraZ_N"/>
    <property type="match status" value="1"/>
</dbReference>
<dbReference type="GO" id="GO:0009295">
    <property type="term" value="C:nucleoid"/>
    <property type="evidence" value="ECO:0007669"/>
    <property type="project" value="UniProtKB-SubCell"/>
</dbReference>
<organism evidence="9 10">
    <name type="scientific">Aliiruegeria haliotis</name>
    <dbReference type="NCBI Taxonomy" id="1280846"/>
    <lineage>
        <taxon>Bacteria</taxon>
        <taxon>Pseudomonadati</taxon>
        <taxon>Pseudomonadota</taxon>
        <taxon>Alphaproteobacteria</taxon>
        <taxon>Rhodobacterales</taxon>
        <taxon>Roseobacteraceae</taxon>
        <taxon>Aliiruegeria</taxon>
    </lineage>
</organism>
<dbReference type="GO" id="GO:0005737">
    <property type="term" value="C:cytoplasm"/>
    <property type="evidence" value="ECO:0007669"/>
    <property type="project" value="UniProtKB-UniRule"/>
</dbReference>
<evidence type="ECO:0000256" key="7">
    <source>
        <dbReference type="HAMAP-Rule" id="MF_01008"/>
    </source>
</evidence>
<evidence type="ECO:0000313" key="10">
    <source>
        <dbReference type="Proteomes" id="UP000239480"/>
    </source>
</evidence>
<feature type="domain" description="SpoVT-AbrB" evidence="8">
    <location>
        <begin position="8"/>
        <end position="64"/>
    </location>
</feature>
<dbReference type="InterPro" id="IPR035644">
    <property type="entry name" value="MraZ_C"/>
</dbReference>
<comment type="similarity">
    <text evidence="7">Belongs to the MraZ family.</text>
</comment>
<evidence type="ECO:0000256" key="3">
    <source>
        <dbReference type="ARBA" id="ARBA00022737"/>
    </source>
</evidence>
<evidence type="ECO:0000256" key="4">
    <source>
        <dbReference type="ARBA" id="ARBA00023015"/>
    </source>
</evidence>
<dbReference type="PROSITE" id="PS51740">
    <property type="entry name" value="SPOVT_ABRB"/>
    <property type="match status" value="2"/>
</dbReference>
<evidence type="ECO:0000256" key="5">
    <source>
        <dbReference type="ARBA" id="ARBA00023125"/>
    </source>
</evidence>
<sequence length="167" mass="19025">MTQWFSGEEVYKIDTKGRVSIPADFRAVLVDGDLDGADPRTPSLMIHYGPAAKDRRLECYTMQAFKEVTDKLKKMPRGSPRRRALEGYFHGQSQRMTVDETGRLVLPQKLREMIGLEREVCFVAAADTFNIWKPEDYEQEKATRQAEIEDLVGEGVDPLSLLEEEGI</sequence>
<dbReference type="PANTHER" id="PTHR34701:SF1">
    <property type="entry name" value="TRANSCRIPTIONAL REGULATOR MRAZ"/>
    <property type="match status" value="1"/>
</dbReference>
<keyword evidence="6 7" id="KW-0804">Transcription</keyword>
<dbReference type="PANTHER" id="PTHR34701">
    <property type="entry name" value="TRANSCRIPTIONAL REGULATOR MRAZ"/>
    <property type="match status" value="1"/>
</dbReference>
<dbReference type="AlphaFoldDB" id="A0A2T0RXW3"/>
<keyword evidence="4 7" id="KW-0805">Transcription regulation</keyword>
<evidence type="ECO:0000256" key="2">
    <source>
        <dbReference type="ARBA" id="ARBA00022490"/>
    </source>
</evidence>
<protein>
    <recommendedName>
        <fullName evidence="1 7">Transcriptional regulator MraZ</fullName>
    </recommendedName>
</protein>
<accession>A0A2T0RXW3</accession>
<evidence type="ECO:0000313" key="9">
    <source>
        <dbReference type="EMBL" id="PRY25990.1"/>
    </source>
</evidence>
<comment type="subcellular location">
    <subcellularLocation>
        <location evidence="7">Cytoplasm</location>
        <location evidence="7">Nucleoid</location>
    </subcellularLocation>
</comment>
<dbReference type="EMBL" id="PVTD01000001">
    <property type="protein sequence ID" value="PRY25990.1"/>
    <property type="molecule type" value="Genomic_DNA"/>
</dbReference>
<dbReference type="InterPro" id="IPR003444">
    <property type="entry name" value="MraZ"/>
</dbReference>
<comment type="caution">
    <text evidence="9">The sequence shown here is derived from an EMBL/GenBank/DDBJ whole genome shotgun (WGS) entry which is preliminary data.</text>
</comment>
<keyword evidence="3" id="KW-0677">Repeat</keyword>
<dbReference type="GO" id="GO:0003700">
    <property type="term" value="F:DNA-binding transcription factor activity"/>
    <property type="evidence" value="ECO:0007669"/>
    <property type="project" value="UniProtKB-UniRule"/>
</dbReference>
<dbReference type="GO" id="GO:2000143">
    <property type="term" value="P:negative regulation of DNA-templated transcription initiation"/>
    <property type="evidence" value="ECO:0007669"/>
    <property type="project" value="TreeGrafter"/>
</dbReference>
<dbReference type="InterPro" id="IPR020603">
    <property type="entry name" value="MraZ_dom"/>
</dbReference>
<keyword evidence="5 7" id="KW-0238">DNA-binding</keyword>
<dbReference type="SUPFAM" id="SSF89447">
    <property type="entry name" value="AbrB/MazE/MraZ-like"/>
    <property type="match status" value="1"/>
</dbReference>
<reference evidence="9 10" key="1">
    <citation type="submission" date="2018-03" db="EMBL/GenBank/DDBJ databases">
        <title>Genomic Encyclopedia of Archaeal and Bacterial Type Strains, Phase II (KMG-II): from individual species to whole genera.</title>
        <authorList>
            <person name="Goeker M."/>
        </authorList>
    </citation>
    <scope>NUCLEOTIDE SEQUENCE [LARGE SCALE GENOMIC DNA]</scope>
    <source>
        <strain evidence="9 10">DSM 29328</strain>
    </source>
</reference>
<evidence type="ECO:0000259" key="8">
    <source>
        <dbReference type="PROSITE" id="PS51740"/>
    </source>
</evidence>
<gene>
    <name evidence="7" type="primary">mraZ</name>
    <name evidence="9" type="ORF">CLV78_10183</name>
</gene>
<dbReference type="RefSeq" id="WP_245924792.1">
    <property type="nucleotide sequence ID" value="NZ_PVTD01000001.1"/>
</dbReference>
<dbReference type="HAMAP" id="MF_01008">
    <property type="entry name" value="MraZ"/>
    <property type="match status" value="1"/>
</dbReference>
<dbReference type="GO" id="GO:0000976">
    <property type="term" value="F:transcription cis-regulatory region binding"/>
    <property type="evidence" value="ECO:0007669"/>
    <property type="project" value="TreeGrafter"/>
</dbReference>
<dbReference type="CDD" id="cd16321">
    <property type="entry name" value="MraZ_C"/>
    <property type="match status" value="1"/>
</dbReference>
<comment type="subunit">
    <text evidence="7">Forms oligomers.</text>
</comment>
<proteinExistence type="inferred from homology"/>